<feature type="transmembrane region" description="Helical" evidence="1">
    <location>
        <begin position="387"/>
        <end position="404"/>
    </location>
</feature>
<accession>A0ABW3QFE8</accession>
<keyword evidence="1" id="KW-0472">Membrane</keyword>
<dbReference type="InterPro" id="IPR032809">
    <property type="entry name" value="Put_HupE_UreJ"/>
</dbReference>
<name>A0ABW3QFE8_9BACT</name>
<feature type="transmembrane region" description="Helical" evidence="1">
    <location>
        <begin position="262"/>
        <end position="282"/>
    </location>
</feature>
<reference evidence="3" key="1">
    <citation type="journal article" date="2019" name="Int. J. Syst. Evol. Microbiol.">
        <title>The Global Catalogue of Microorganisms (GCM) 10K type strain sequencing project: providing services to taxonomists for standard genome sequencing and annotation.</title>
        <authorList>
            <consortium name="The Broad Institute Genomics Platform"/>
            <consortium name="The Broad Institute Genome Sequencing Center for Infectious Disease"/>
            <person name="Wu L."/>
            <person name="Ma J."/>
        </authorList>
    </citation>
    <scope>NUCLEOTIDE SEQUENCE [LARGE SCALE GENOMIC DNA]</scope>
    <source>
        <strain evidence="3">CCUG 55608</strain>
    </source>
</reference>
<gene>
    <name evidence="2" type="ORF">ACFQ4C_29375</name>
</gene>
<feature type="transmembrane region" description="Helical" evidence="1">
    <location>
        <begin position="349"/>
        <end position="375"/>
    </location>
</feature>
<feature type="transmembrane region" description="Helical" evidence="1">
    <location>
        <begin position="294"/>
        <end position="312"/>
    </location>
</feature>
<proteinExistence type="predicted"/>
<evidence type="ECO:0000256" key="1">
    <source>
        <dbReference type="SAM" id="Phobius"/>
    </source>
</evidence>
<dbReference type="RefSeq" id="WP_265988522.1">
    <property type="nucleotide sequence ID" value="NZ_CP110973.1"/>
</dbReference>
<feature type="transmembrane region" description="Helical" evidence="1">
    <location>
        <begin position="230"/>
        <end position="250"/>
    </location>
</feature>
<keyword evidence="1" id="KW-0812">Transmembrane</keyword>
<comment type="caution">
    <text evidence="2">The sequence shown here is derived from an EMBL/GenBank/DDBJ whole genome shotgun (WGS) entry which is preliminary data.</text>
</comment>
<protein>
    <submittedName>
        <fullName evidence="2">HupE/UreJ family protein</fullName>
    </submittedName>
</protein>
<keyword evidence="1" id="KW-1133">Transmembrane helix</keyword>
<organism evidence="2 3">
    <name type="scientific">Larkinella insperata</name>
    <dbReference type="NCBI Taxonomy" id="332158"/>
    <lineage>
        <taxon>Bacteria</taxon>
        <taxon>Pseudomonadati</taxon>
        <taxon>Bacteroidota</taxon>
        <taxon>Cytophagia</taxon>
        <taxon>Cytophagales</taxon>
        <taxon>Spirosomataceae</taxon>
        <taxon>Larkinella</taxon>
    </lineage>
</organism>
<dbReference type="Proteomes" id="UP001597116">
    <property type="component" value="Unassembled WGS sequence"/>
</dbReference>
<feature type="transmembrane region" description="Helical" evidence="1">
    <location>
        <begin position="424"/>
        <end position="442"/>
    </location>
</feature>
<dbReference type="Pfam" id="PF13795">
    <property type="entry name" value="HupE_UreJ_2"/>
    <property type="match status" value="1"/>
</dbReference>
<dbReference type="EMBL" id="JBHTLP010000024">
    <property type="protein sequence ID" value="MFD1145279.1"/>
    <property type="molecule type" value="Genomic_DNA"/>
</dbReference>
<evidence type="ECO:0000313" key="3">
    <source>
        <dbReference type="Proteomes" id="UP001597116"/>
    </source>
</evidence>
<sequence length="454" mass="49463">MKHLLRRIGRPTGWLMLLLTSLVAGLLPNTTRAHPMPNSVVLLTVHADHIDAEVQIPLSELQAAIGQSVHDSAVRLVERLGPSLRTYLIRHVRPQTPAGQPWKVSIGALQVQETRNPINGLYRELTAKLQFFPPGRSARSAGEVRRFVLHYDAVLHQVITHKILVSVQQDWARGQLAEETPAQVGVIELDIVHNRVEPLVVNLGPGSNWTGFRAMVQLGIHHIGEGTDHLLFLLVLLLPAPLLIHNGRWSRFGGVRYSLKRLLRVITAFTLGHSLTLLLGTLGWVRLPSQPVEVLIAVSILVSASHAVRPLFANRTAIGRETGIAAGFGLVHGLAFADTLANLHLETGLLALSILGFNLGIELMQLFVIVLTIPWLMLLSRTPAYPAVRLTGALLAAVAALAWVAERVSGRVNPLTRGIEQAATQAPCLLALLALLALFCTWRTNSAGKLPFSS</sequence>
<keyword evidence="3" id="KW-1185">Reference proteome</keyword>
<evidence type="ECO:0000313" key="2">
    <source>
        <dbReference type="EMBL" id="MFD1145279.1"/>
    </source>
</evidence>